<keyword evidence="3" id="KW-0560">Oxidoreductase</keyword>
<keyword evidence="6" id="KW-1185">Reference proteome</keyword>
<dbReference type="FunFam" id="4.10.375.10:FF:000001">
    <property type="entry name" value="Lipoxygenase"/>
    <property type="match status" value="1"/>
</dbReference>
<dbReference type="PROSITE" id="PS51393">
    <property type="entry name" value="LIPOXYGENASE_3"/>
    <property type="match status" value="1"/>
</dbReference>
<dbReference type="InterPro" id="IPR001246">
    <property type="entry name" value="LipOase_plant"/>
</dbReference>
<proteinExistence type="predicted"/>
<evidence type="ECO:0000313" key="6">
    <source>
        <dbReference type="Proteomes" id="UP000436088"/>
    </source>
</evidence>
<evidence type="ECO:0000256" key="3">
    <source>
        <dbReference type="ARBA" id="ARBA00023002"/>
    </source>
</evidence>
<reference evidence="5" key="1">
    <citation type="submission" date="2019-09" db="EMBL/GenBank/DDBJ databases">
        <title>Draft genome information of white flower Hibiscus syriacus.</title>
        <authorList>
            <person name="Kim Y.-M."/>
        </authorList>
    </citation>
    <scope>NUCLEOTIDE SEQUENCE [LARGE SCALE GENOMIC DNA]</scope>
    <source>
        <strain evidence="5">YM2019G1</strain>
    </source>
</reference>
<evidence type="ECO:0000256" key="2">
    <source>
        <dbReference type="ARBA" id="ARBA00022964"/>
    </source>
</evidence>
<evidence type="ECO:0000256" key="1">
    <source>
        <dbReference type="ARBA" id="ARBA00022723"/>
    </source>
</evidence>
<dbReference type="Gene3D" id="4.10.375.10">
    <property type="entry name" value="Lipoxygenase-1, Domain 2"/>
    <property type="match status" value="1"/>
</dbReference>
<gene>
    <name evidence="5" type="ORF">F3Y22_tig00110239pilonHSYRG00385</name>
</gene>
<protein>
    <recommendedName>
        <fullName evidence="4">Lipoxygenase domain-containing protein</fullName>
    </recommendedName>
</protein>
<keyword evidence="1" id="KW-0479">Metal-binding</keyword>
<dbReference type="PANTHER" id="PTHR11771">
    <property type="entry name" value="LIPOXYGENASE"/>
    <property type="match status" value="1"/>
</dbReference>
<accession>A0A6A3B8N4</accession>
<evidence type="ECO:0000259" key="4">
    <source>
        <dbReference type="PROSITE" id="PS51393"/>
    </source>
</evidence>
<dbReference type="AlphaFoldDB" id="A0A6A3B8N4"/>
<comment type="caution">
    <text evidence="5">The sequence shown here is derived from an EMBL/GenBank/DDBJ whole genome shotgun (WGS) entry which is preliminary data.</text>
</comment>
<dbReference type="InterPro" id="IPR000907">
    <property type="entry name" value="LipOase"/>
</dbReference>
<name>A0A6A3B8N4_HIBSY</name>
<dbReference type="PRINTS" id="PR00468">
    <property type="entry name" value="PLTLPOXGNASE"/>
</dbReference>
<sequence>MSCVITFPKDGQELFIAYKQCHPLTRFPHYVGVLSPLDDPNSSSRISCWNSLANVGPKKSSEVVLTDWFKKANPSLPNETPNGLRALREKELRALRGNGQGVRKLDDRVYDFDVYNDLGNPYRGIDFVRPTLGGHKIPYPRRCRTGRLLSETDMSAESRIENPLPMYVPRDEQFEESKRNIFSAGRFRAVLHNLLP</sequence>
<evidence type="ECO:0000313" key="5">
    <source>
        <dbReference type="EMBL" id="KAE8712671.1"/>
    </source>
</evidence>
<feature type="domain" description="Lipoxygenase" evidence="4">
    <location>
        <begin position="74"/>
        <end position="196"/>
    </location>
</feature>
<keyword evidence="2" id="KW-0223">Dioxygenase</keyword>
<dbReference type="InterPro" id="IPR036226">
    <property type="entry name" value="LipOase_C_sf"/>
</dbReference>
<dbReference type="InterPro" id="IPR013819">
    <property type="entry name" value="LipOase_C"/>
</dbReference>
<dbReference type="Proteomes" id="UP000436088">
    <property type="component" value="Unassembled WGS sequence"/>
</dbReference>
<dbReference type="GO" id="GO:0046872">
    <property type="term" value="F:metal ion binding"/>
    <property type="evidence" value="ECO:0007669"/>
    <property type="project" value="UniProtKB-KW"/>
</dbReference>
<organism evidence="5 6">
    <name type="scientific">Hibiscus syriacus</name>
    <name type="common">Rose of Sharon</name>
    <dbReference type="NCBI Taxonomy" id="106335"/>
    <lineage>
        <taxon>Eukaryota</taxon>
        <taxon>Viridiplantae</taxon>
        <taxon>Streptophyta</taxon>
        <taxon>Embryophyta</taxon>
        <taxon>Tracheophyta</taxon>
        <taxon>Spermatophyta</taxon>
        <taxon>Magnoliopsida</taxon>
        <taxon>eudicotyledons</taxon>
        <taxon>Gunneridae</taxon>
        <taxon>Pentapetalae</taxon>
        <taxon>rosids</taxon>
        <taxon>malvids</taxon>
        <taxon>Malvales</taxon>
        <taxon>Malvaceae</taxon>
        <taxon>Malvoideae</taxon>
        <taxon>Hibiscus</taxon>
    </lineage>
</organism>
<dbReference type="GO" id="GO:0016702">
    <property type="term" value="F:oxidoreductase activity, acting on single donors with incorporation of molecular oxygen, incorporation of two atoms of oxygen"/>
    <property type="evidence" value="ECO:0007669"/>
    <property type="project" value="InterPro"/>
</dbReference>
<dbReference type="GO" id="GO:0034440">
    <property type="term" value="P:lipid oxidation"/>
    <property type="evidence" value="ECO:0007669"/>
    <property type="project" value="InterPro"/>
</dbReference>
<dbReference type="EMBL" id="VEPZ02000890">
    <property type="protein sequence ID" value="KAE8712671.1"/>
    <property type="molecule type" value="Genomic_DNA"/>
</dbReference>
<dbReference type="SUPFAM" id="SSF48484">
    <property type="entry name" value="Lipoxigenase"/>
    <property type="match status" value="1"/>
</dbReference>
<dbReference type="Pfam" id="PF00305">
    <property type="entry name" value="Lipoxygenase"/>
    <property type="match status" value="1"/>
</dbReference>